<dbReference type="Gene3D" id="1.10.3090.10">
    <property type="entry name" value="cca-adding enzyme, domain 2"/>
    <property type="match status" value="1"/>
</dbReference>
<organism evidence="13 14">
    <name type="scientific">Thermosulfurimonas marina</name>
    <dbReference type="NCBI Taxonomy" id="2047767"/>
    <lineage>
        <taxon>Bacteria</taxon>
        <taxon>Pseudomonadati</taxon>
        <taxon>Thermodesulfobacteriota</taxon>
        <taxon>Thermodesulfobacteria</taxon>
        <taxon>Thermodesulfobacteriales</taxon>
        <taxon>Thermodesulfobacteriaceae</taxon>
        <taxon>Thermosulfurimonas</taxon>
    </lineage>
</organism>
<dbReference type="PANTHER" id="PTHR47788:SF1">
    <property type="entry name" value="A-ADDING TRNA NUCLEOTIDYLTRANSFERASE"/>
    <property type="match status" value="1"/>
</dbReference>
<dbReference type="KEGG" id="tmai:FVE67_00595"/>
<dbReference type="Gene3D" id="3.30.460.10">
    <property type="entry name" value="Beta Polymerase, domain 2"/>
    <property type="match status" value="1"/>
</dbReference>
<dbReference type="RefSeq" id="WP_168718743.1">
    <property type="nucleotide sequence ID" value="NZ_CP042909.1"/>
</dbReference>
<proteinExistence type="inferred from homology"/>
<evidence type="ECO:0000256" key="9">
    <source>
        <dbReference type="ARBA" id="ARBA00022842"/>
    </source>
</evidence>
<dbReference type="PANTHER" id="PTHR47788">
    <property type="entry name" value="POLYA POLYMERASE"/>
    <property type="match status" value="1"/>
</dbReference>
<keyword evidence="9" id="KW-0460">Magnesium</keyword>
<dbReference type="InterPro" id="IPR002646">
    <property type="entry name" value="PolA_pol_head_dom"/>
</dbReference>
<comment type="cofactor">
    <cofactor evidence="1">
        <name>Mg(2+)</name>
        <dbReference type="ChEBI" id="CHEBI:18420"/>
    </cofactor>
</comment>
<accession>A0A6H1WQ78</accession>
<gene>
    <name evidence="13" type="ORF">FVE67_00595</name>
</gene>
<evidence type="ECO:0000256" key="3">
    <source>
        <dbReference type="ARBA" id="ARBA00022555"/>
    </source>
</evidence>
<sequence>MKDITPAVKPFPFKKLLLATDKAEVLLLAGEIGRALGLSVYLVGGPVRDFFLGRPLKDLDLVVEGDPGPLARRLSRSLRGKLTGPTPFNTYKIRYAGGEVDVALARREVYPAPAALPQVSPAGILEDLSRRDFTANALAVGLSGPWQGKLLDPFEGLADLRAGFLRVLHRNSFVDDPTRIFRGARYAVRFGWRFHRQTSEALGQAYLRESPLLLTPARIRAELARLLSEPSPGQVLGCLEEAGLWLSLELPPPPAAFPRDLLGELSPERALKALILTLTHGNPEKASRLGLSPEEAHRYAEEFTRARSTLSQMPPGLSPSEIFLRLRAFSAEVLVAAAWETGKTALALEHLRQRKIRPFLSGKDLLQEWGLSPGPLVGRLLEALLLARLDGRVKTRDDELNLVHQLLKEAQER</sequence>
<keyword evidence="4 11" id="KW-0808">Transferase</keyword>
<dbReference type="GO" id="GO:0016779">
    <property type="term" value="F:nucleotidyltransferase activity"/>
    <property type="evidence" value="ECO:0007669"/>
    <property type="project" value="UniProtKB-KW"/>
</dbReference>
<evidence type="ECO:0000256" key="10">
    <source>
        <dbReference type="ARBA" id="ARBA00022884"/>
    </source>
</evidence>
<keyword evidence="6" id="KW-0548">Nucleotidyltransferase</keyword>
<evidence type="ECO:0000256" key="6">
    <source>
        <dbReference type="ARBA" id="ARBA00022695"/>
    </source>
</evidence>
<evidence type="ECO:0000256" key="1">
    <source>
        <dbReference type="ARBA" id="ARBA00001946"/>
    </source>
</evidence>
<evidence type="ECO:0000256" key="8">
    <source>
        <dbReference type="ARBA" id="ARBA00022741"/>
    </source>
</evidence>
<dbReference type="InterPro" id="IPR043519">
    <property type="entry name" value="NT_sf"/>
</dbReference>
<evidence type="ECO:0000256" key="5">
    <source>
        <dbReference type="ARBA" id="ARBA00022694"/>
    </source>
</evidence>
<dbReference type="GO" id="GO:0000166">
    <property type="term" value="F:nucleotide binding"/>
    <property type="evidence" value="ECO:0007669"/>
    <property type="project" value="UniProtKB-KW"/>
</dbReference>
<keyword evidence="5" id="KW-0819">tRNA processing</keyword>
<comment type="similarity">
    <text evidence="2 11">Belongs to the tRNA nucleotidyltransferase/poly(A) polymerase family.</text>
</comment>
<keyword evidence="8" id="KW-0547">Nucleotide-binding</keyword>
<dbReference type="EMBL" id="CP042909">
    <property type="protein sequence ID" value="QJA05377.1"/>
    <property type="molecule type" value="Genomic_DNA"/>
</dbReference>
<keyword evidence="14" id="KW-1185">Reference proteome</keyword>
<keyword evidence="7" id="KW-0479">Metal-binding</keyword>
<name>A0A6H1WQ78_9BACT</name>
<dbReference type="GO" id="GO:0046872">
    <property type="term" value="F:metal ion binding"/>
    <property type="evidence" value="ECO:0007669"/>
    <property type="project" value="UniProtKB-KW"/>
</dbReference>
<reference evidence="13 14" key="1">
    <citation type="submission" date="2019-08" db="EMBL/GenBank/DDBJ databases">
        <title>Complete genome sequence of Thermosulfurimonas marina SU872T, an anaerobic thermophilic chemolithoautotrophic bacterium isolated from a shallow marine hydrothermal vent.</title>
        <authorList>
            <person name="Allioux M."/>
            <person name="Jebbar M."/>
            <person name="Slobodkina G."/>
            <person name="Slobodkin A."/>
            <person name="Moalic Y."/>
            <person name="Frolova A."/>
            <person name="Shao Z."/>
            <person name="Alain K."/>
        </authorList>
    </citation>
    <scope>NUCLEOTIDE SEQUENCE [LARGE SCALE GENOMIC DNA]</scope>
    <source>
        <strain evidence="13 14">SU872</strain>
    </source>
</reference>
<dbReference type="InterPro" id="IPR052390">
    <property type="entry name" value="tRNA_nt/polyA_polymerase"/>
</dbReference>
<dbReference type="GO" id="GO:0008033">
    <property type="term" value="P:tRNA processing"/>
    <property type="evidence" value="ECO:0007669"/>
    <property type="project" value="UniProtKB-KW"/>
</dbReference>
<evidence type="ECO:0000256" key="11">
    <source>
        <dbReference type="RuleBase" id="RU003953"/>
    </source>
</evidence>
<protein>
    <submittedName>
        <fullName evidence="13">CCA tRNA nucleotidyltransferase</fullName>
    </submittedName>
</protein>
<evidence type="ECO:0000259" key="12">
    <source>
        <dbReference type="Pfam" id="PF01743"/>
    </source>
</evidence>
<dbReference type="AlphaFoldDB" id="A0A6H1WQ78"/>
<evidence type="ECO:0000313" key="13">
    <source>
        <dbReference type="EMBL" id="QJA05377.1"/>
    </source>
</evidence>
<evidence type="ECO:0000256" key="4">
    <source>
        <dbReference type="ARBA" id="ARBA00022679"/>
    </source>
</evidence>
<dbReference type="CDD" id="cd05398">
    <property type="entry name" value="NT_ClassII-CCAase"/>
    <property type="match status" value="1"/>
</dbReference>
<dbReference type="SUPFAM" id="SSF81301">
    <property type="entry name" value="Nucleotidyltransferase"/>
    <property type="match status" value="1"/>
</dbReference>
<dbReference type="Proteomes" id="UP000501253">
    <property type="component" value="Chromosome"/>
</dbReference>
<dbReference type="Pfam" id="PF01743">
    <property type="entry name" value="PolyA_pol"/>
    <property type="match status" value="1"/>
</dbReference>
<dbReference type="GO" id="GO:0000049">
    <property type="term" value="F:tRNA binding"/>
    <property type="evidence" value="ECO:0007669"/>
    <property type="project" value="UniProtKB-KW"/>
</dbReference>
<dbReference type="SUPFAM" id="SSF81891">
    <property type="entry name" value="Poly A polymerase C-terminal region-like"/>
    <property type="match status" value="1"/>
</dbReference>
<feature type="domain" description="Poly A polymerase head" evidence="12">
    <location>
        <begin position="40"/>
        <end position="166"/>
    </location>
</feature>
<evidence type="ECO:0000313" key="14">
    <source>
        <dbReference type="Proteomes" id="UP000501253"/>
    </source>
</evidence>
<evidence type="ECO:0000256" key="2">
    <source>
        <dbReference type="ARBA" id="ARBA00007265"/>
    </source>
</evidence>
<keyword evidence="3" id="KW-0820">tRNA-binding</keyword>
<keyword evidence="10 11" id="KW-0694">RNA-binding</keyword>
<evidence type="ECO:0000256" key="7">
    <source>
        <dbReference type="ARBA" id="ARBA00022723"/>
    </source>
</evidence>